<dbReference type="EMBL" id="NPDU01000033">
    <property type="protein sequence ID" value="PJZ61406.1"/>
    <property type="molecule type" value="Genomic_DNA"/>
</dbReference>
<evidence type="ECO:0000313" key="3">
    <source>
        <dbReference type="Proteomes" id="UP000232149"/>
    </source>
</evidence>
<organism evidence="1 4">
    <name type="scientific">Leptospira adleri</name>
    <dbReference type="NCBI Taxonomy" id="2023186"/>
    <lineage>
        <taxon>Bacteria</taxon>
        <taxon>Pseudomonadati</taxon>
        <taxon>Spirochaetota</taxon>
        <taxon>Spirochaetia</taxon>
        <taxon>Leptospirales</taxon>
        <taxon>Leptospiraceae</taxon>
        <taxon>Leptospira</taxon>
    </lineage>
</organism>
<reference evidence="3 4" key="1">
    <citation type="submission" date="2017-07" db="EMBL/GenBank/DDBJ databases">
        <title>Leptospira spp. isolated from tropical soils.</title>
        <authorList>
            <person name="Thibeaux R."/>
            <person name="Iraola G."/>
            <person name="Ferres I."/>
            <person name="Bierque E."/>
            <person name="Girault D."/>
            <person name="Soupe-Gilbert M.-E."/>
            <person name="Picardeau M."/>
            <person name="Goarant C."/>
        </authorList>
    </citation>
    <scope>NUCLEOTIDE SEQUENCE [LARGE SCALE GENOMIC DNA]</scope>
    <source>
        <strain evidence="1 4">FH2-B-C1</strain>
        <strain evidence="2 3">FH2-B-D1</strain>
    </source>
</reference>
<evidence type="ECO:0000313" key="2">
    <source>
        <dbReference type="EMBL" id="PJZ61406.1"/>
    </source>
</evidence>
<protein>
    <submittedName>
        <fullName evidence="1">Uncharacterized protein</fullName>
    </submittedName>
</protein>
<gene>
    <name evidence="2" type="ORF">CH376_13505</name>
    <name evidence="1" type="ORF">CH380_08360</name>
</gene>
<accession>A0A2M9YPY1</accession>
<comment type="caution">
    <text evidence="1">The sequence shown here is derived from an EMBL/GenBank/DDBJ whole genome shotgun (WGS) entry which is preliminary data.</text>
</comment>
<keyword evidence="3" id="KW-1185">Reference proteome</keyword>
<evidence type="ECO:0000313" key="4">
    <source>
        <dbReference type="Proteomes" id="UP000232188"/>
    </source>
</evidence>
<dbReference type="AlphaFoldDB" id="A0A2M9YPY1"/>
<evidence type="ECO:0000313" key="1">
    <source>
        <dbReference type="EMBL" id="PJZ53598.1"/>
    </source>
</evidence>
<name>A0A2M9YPY1_9LEPT</name>
<proteinExistence type="predicted"/>
<dbReference type="Proteomes" id="UP000232188">
    <property type="component" value="Unassembled WGS sequence"/>
</dbReference>
<dbReference type="Proteomes" id="UP000232149">
    <property type="component" value="Unassembled WGS sequence"/>
</dbReference>
<sequence length="62" mass="7189">MNFRIQVIILFKKEELKELVSFFGFQNSGAEFLEGIVLPVDTAICKNQISDKLNFQNIRKLL</sequence>
<dbReference type="EMBL" id="NPDV01000006">
    <property type="protein sequence ID" value="PJZ53598.1"/>
    <property type="molecule type" value="Genomic_DNA"/>
</dbReference>